<dbReference type="Pfam" id="PF00089">
    <property type="entry name" value="Trypsin"/>
    <property type="match status" value="1"/>
</dbReference>
<comment type="caution">
    <text evidence="3">The sequence shown here is derived from an EMBL/GenBank/DDBJ whole genome shotgun (WGS) entry which is preliminary data.</text>
</comment>
<evidence type="ECO:0000313" key="3">
    <source>
        <dbReference type="EMBL" id="SMP12063.1"/>
    </source>
</evidence>
<dbReference type="SUPFAM" id="SSF50494">
    <property type="entry name" value="Trypsin-like serine proteases"/>
    <property type="match status" value="1"/>
</dbReference>
<evidence type="ECO:0000259" key="2">
    <source>
        <dbReference type="PROSITE" id="PS50240"/>
    </source>
</evidence>
<dbReference type="SMART" id="SM00020">
    <property type="entry name" value="Tryp_SPc"/>
    <property type="match status" value="1"/>
</dbReference>
<keyword evidence="1" id="KW-0732">Signal</keyword>
<dbReference type="InterPro" id="IPR001314">
    <property type="entry name" value="Peptidase_S1A"/>
</dbReference>
<sequence length="233" mass="24100">MRAFRILATLAALLPGVVHGETTIGGKLPGEAAVGRLMLSGKAMCTGALISPVLVLTAAHCLYNPRTGKKLKPGQMEFQAGLKGGKAKAIRQVSVATAHPDYIHRHKGNAQVGSDIALLKLSKPISKNSVLPMRYGANLASGDMLGVLSYTINSRTDPILEYPCRVLARQQETLVMSCEVNFGASGAPVLALTNGSNPAVVSVVSAKAAMGGQNVSVGTLLSADTLKQMIAGG</sequence>
<dbReference type="RefSeq" id="WP_283425061.1">
    <property type="nucleotide sequence ID" value="NZ_FXTY01000002.1"/>
</dbReference>
<dbReference type="PROSITE" id="PS00134">
    <property type="entry name" value="TRYPSIN_HIS"/>
    <property type="match status" value="1"/>
</dbReference>
<dbReference type="InterPro" id="IPR050966">
    <property type="entry name" value="Glutamyl_endopeptidase"/>
</dbReference>
<dbReference type="InterPro" id="IPR043504">
    <property type="entry name" value="Peptidase_S1_PA_chymotrypsin"/>
</dbReference>
<feature type="domain" description="Peptidase S1" evidence="2">
    <location>
        <begin position="17"/>
        <end position="231"/>
    </location>
</feature>
<dbReference type="EMBL" id="FXTY01000002">
    <property type="protein sequence ID" value="SMP12063.1"/>
    <property type="molecule type" value="Genomic_DNA"/>
</dbReference>
<reference evidence="3 4" key="1">
    <citation type="submission" date="2017-05" db="EMBL/GenBank/DDBJ databases">
        <authorList>
            <person name="Varghese N."/>
            <person name="Submissions S."/>
        </authorList>
    </citation>
    <scope>NUCLEOTIDE SEQUENCE [LARGE SCALE GENOMIC DNA]</scope>
    <source>
        <strain evidence="3 4">DSM 29734</strain>
    </source>
</reference>
<dbReference type="Proteomes" id="UP001157961">
    <property type="component" value="Unassembled WGS sequence"/>
</dbReference>
<organism evidence="3 4">
    <name type="scientific">Shimia sagamensis</name>
    <dbReference type="NCBI Taxonomy" id="1566352"/>
    <lineage>
        <taxon>Bacteria</taxon>
        <taxon>Pseudomonadati</taxon>
        <taxon>Pseudomonadota</taxon>
        <taxon>Alphaproteobacteria</taxon>
        <taxon>Rhodobacterales</taxon>
        <taxon>Roseobacteraceae</taxon>
    </lineage>
</organism>
<dbReference type="PANTHER" id="PTHR15462">
    <property type="entry name" value="SERINE PROTEASE"/>
    <property type="match status" value="1"/>
</dbReference>
<protein>
    <submittedName>
        <fullName evidence="3">Trypsin</fullName>
    </submittedName>
</protein>
<dbReference type="InterPro" id="IPR001254">
    <property type="entry name" value="Trypsin_dom"/>
</dbReference>
<evidence type="ECO:0000256" key="1">
    <source>
        <dbReference type="ARBA" id="ARBA00022729"/>
    </source>
</evidence>
<dbReference type="InterPro" id="IPR018114">
    <property type="entry name" value="TRYPSIN_HIS"/>
</dbReference>
<evidence type="ECO:0000313" key="4">
    <source>
        <dbReference type="Proteomes" id="UP001157961"/>
    </source>
</evidence>
<gene>
    <name evidence="3" type="ORF">SAMN06265373_102310</name>
</gene>
<dbReference type="InterPro" id="IPR009003">
    <property type="entry name" value="Peptidase_S1_PA"/>
</dbReference>
<dbReference type="PROSITE" id="PS50240">
    <property type="entry name" value="TRYPSIN_DOM"/>
    <property type="match status" value="1"/>
</dbReference>
<dbReference type="PANTHER" id="PTHR15462:SF8">
    <property type="entry name" value="SERINE PROTEASE"/>
    <property type="match status" value="1"/>
</dbReference>
<accession>A0ABY1NND7</accession>
<name>A0ABY1NND7_9RHOB</name>
<dbReference type="Gene3D" id="2.40.10.10">
    <property type="entry name" value="Trypsin-like serine proteases"/>
    <property type="match status" value="2"/>
</dbReference>
<keyword evidence="4" id="KW-1185">Reference proteome</keyword>
<proteinExistence type="predicted"/>
<dbReference type="PRINTS" id="PR00722">
    <property type="entry name" value="CHYMOTRYPSIN"/>
</dbReference>